<protein>
    <submittedName>
        <fullName evidence="1">Uncharacterized protein</fullName>
    </submittedName>
</protein>
<gene>
    <name evidence="1" type="ORF">METZ01_LOCUS438400</name>
</gene>
<feature type="non-terminal residue" evidence="1">
    <location>
        <position position="44"/>
    </location>
</feature>
<evidence type="ECO:0000313" key="1">
    <source>
        <dbReference type="EMBL" id="SVD85546.1"/>
    </source>
</evidence>
<sequence length="44" mass="5031">MHEHIDTQSVTVRRKLIKEPWVVRLSLPRISNIGVVGHDDQKAA</sequence>
<accession>A0A382YQG9</accession>
<proteinExistence type="predicted"/>
<organism evidence="1">
    <name type="scientific">marine metagenome</name>
    <dbReference type="NCBI Taxonomy" id="408172"/>
    <lineage>
        <taxon>unclassified sequences</taxon>
        <taxon>metagenomes</taxon>
        <taxon>ecological metagenomes</taxon>
    </lineage>
</organism>
<name>A0A382YQG9_9ZZZZ</name>
<reference evidence="1" key="1">
    <citation type="submission" date="2018-05" db="EMBL/GenBank/DDBJ databases">
        <authorList>
            <person name="Lanie J.A."/>
            <person name="Ng W.-L."/>
            <person name="Kazmierczak K.M."/>
            <person name="Andrzejewski T.M."/>
            <person name="Davidsen T.M."/>
            <person name="Wayne K.J."/>
            <person name="Tettelin H."/>
            <person name="Glass J.I."/>
            <person name="Rusch D."/>
            <person name="Podicherti R."/>
            <person name="Tsui H.-C.T."/>
            <person name="Winkler M.E."/>
        </authorList>
    </citation>
    <scope>NUCLEOTIDE SEQUENCE</scope>
</reference>
<dbReference type="AlphaFoldDB" id="A0A382YQG9"/>
<dbReference type="EMBL" id="UINC01177748">
    <property type="protein sequence ID" value="SVD85546.1"/>
    <property type="molecule type" value="Genomic_DNA"/>
</dbReference>